<feature type="compositionally biased region" description="Polar residues" evidence="1">
    <location>
        <begin position="428"/>
        <end position="438"/>
    </location>
</feature>
<reference evidence="2" key="1">
    <citation type="journal article" date="2023" name="Mol. Phylogenet. Evol.">
        <title>Genome-scale phylogeny and comparative genomics of the fungal order Sordariales.</title>
        <authorList>
            <person name="Hensen N."/>
            <person name="Bonometti L."/>
            <person name="Westerberg I."/>
            <person name="Brannstrom I.O."/>
            <person name="Guillou S."/>
            <person name="Cros-Aarteil S."/>
            <person name="Calhoun S."/>
            <person name="Haridas S."/>
            <person name="Kuo A."/>
            <person name="Mondo S."/>
            <person name="Pangilinan J."/>
            <person name="Riley R."/>
            <person name="LaButti K."/>
            <person name="Andreopoulos B."/>
            <person name="Lipzen A."/>
            <person name="Chen C."/>
            <person name="Yan M."/>
            <person name="Daum C."/>
            <person name="Ng V."/>
            <person name="Clum A."/>
            <person name="Steindorff A."/>
            <person name="Ohm R.A."/>
            <person name="Martin F."/>
            <person name="Silar P."/>
            <person name="Natvig D.O."/>
            <person name="Lalanne C."/>
            <person name="Gautier V."/>
            <person name="Ament-Velasquez S.L."/>
            <person name="Kruys A."/>
            <person name="Hutchinson M.I."/>
            <person name="Powell A.J."/>
            <person name="Barry K."/>
            <person name="Miller A.N."/>
            <person name="Grigoriev I.V."/>
            <person name="Debuchy R."/>
            <person name="Gladieux P."/>
            <person name="Hiltunen Thoren M."/>
            <person name="Johannesson H."/>
        </authorList>
    </citation>
    <scope>NUCLEOTIDE SEQUENCE</scope>
    <source>
        <strain evidence="2">CBS 955.72</strain>
    </source>
</reference>
<feature type="region of interest" description="Disordered" evidence="1">
    <location>
        <begin position="184"/>
        <end position="222"/>
    </location>
</feature>
<reference evidence="2" key="2">
    <citation type="submission" date="2023-06" db="EMBL/GenBank/DDBJ databases">
        <authorList>
            <consortium name="Lawrence Berkeley National Laboratory"/>
            <person name="Haridas S."/>
            <person name="Hensen N."/>
            <person name="Bonometti L."/>
            <person name="Westerberg I."/>
            <person name="Brannstrom I.O."/>
            <person name="Guillou S."/>
            <person name="Cros-Aarteil S."/>
            <person name="Calhoun S."/>
            <person name="Kuo A."/>
            <person name="Mondo S."/>
            <person name="Pangilinan J."/>
            <person name="Riley R."/>
            <person name="Labutti K."/>
            <person name="Andreopoulos B."/>
            <person name="Lipzen A."/>
            <person name="Chen C."/>
            <person name="Yanf M."/>
            <person name="Daum C."/>
            <person name="Ng V."/>
            <person name="Clum A."/>
            <person name="Steindorff A."/>
            <person name="Ohm R."/>
            <person name="Martin F."/>
            <person name="Silar P."/>
            <person name="Natvig D."/>
            <person name="Lalanne C."/>
            <person name="Gautier V."/>
            <person name="Ament-Velasquez S.L."/>
            <person name="Kruys A."/>
            <person name="Hutchinson M.I."/>
            <person name="Powell A.J."/>
            <person name="Barry K."/>
            <person name="Miller A.N."/>
            <person name="Grigoriev I.V."/>
            <person name="Debuchy R."/>
            <person name="Gladieux P."/>
            <person name="Thoren M.H."/>
            <person name="Johannesson H."/>
        </authorList>
    </citation>
    <scope>NUCLEOTIDE SEQUENCE</scope>
    <source>
        <strain evidence="2">CBS 955.72</strain>
    </source>
</reference>
<accession>A0AAJ0HL01</accession>
<dbReference type="AlphaFoldDB" id="A0AAJ0HL01"/>
<gene>
    <name evidence="2" type="ORF">B0T25DRAFT_630050</name>
</gene>
<evidence type="ECO:0000256" key="1">
    <source>
        <dbReference type="SAM" id="MobiDB-lite"/>
    </source>
</evidence>
<keyword evidence="3" id="KW-1185">Reference proteome</keyword>
<sequence>MPKSKQQQNAKLARDIAAAVQSRTLRASAVPCPSCIRRIANSVTEEGEAKPRSGNLSRHDMAVGGRVGRCVQLPEHVVGTACTWCRYQNNSGCSTKPLPAHLIQPARALEAAYHAAWNAGFAHTERQVALREALRPFYFEGELIAAVDDRRAKKDDSAGSAPTETAQPAIALGPDAATFDFAPPPPPGATPAGVNNHWESGVAPNTGLAPPGFPGEYQGRLQYPPPEPQIGAPENLSVLNAAALGFAPAAPGFAPAVPSQHQGQQQQHQPVQPWSPNEWVVDVPISINHAEAAAAAARVGLALPPVPTPWDYWQMEQLLSQGRGVVVLPAPVTFADEDEEEDEMVGGLLTAYIHTSTFPLPAHLAQPTKELEATHNAAYISRFANKERFALKEAVKPFRSTMPKPTKKMPKPIKDLDGRRAVSKKGDSGSTPTETPQQPAVAPGPDAATFIFTPPPTLGAAPVGMNNHWESGVAPNTGFVLPGFPGQHQGQLQYYSPPEPEVGVPENFSVLNAVAAPGFTHGPTPAAGSLAPAVSDQHQEPQQQQNLPVQPEPAAGIFGSEPYHPTVPWLPKGWEPPVPITITHAEAVATARHIGFQMPPVPTAWHYWQMQQTRAQGCGVVVVPGLMGGL</sequence>
<comment type="caution">
    <text evidence="2">The sequence shown here is derived from an EMBL/GenBank/DDBJ whole genome shotgun (WGS) entry which is preliminary data.</text>
</comment>
<feature type="region of interest" description="Disordered" evidence="1">
    <location>
        <begin position="521"/>
        <end position="544"/>
    </location>
</feature>
<evidence type="ECO:0000313" key="2">
    <source>
        <dbReference type="EMBL" id="KAK3356837.1"/>
    </source>
</evidence>
<dbReference type="EMBL" id="JAUIQD010000003">
    <property type="protein sequence ID" value="KAK3356837.1"/>
    <property type="molecule type" value="Genomic_DNA"/>
</dbReference>
<name>A0AAJ0HL01_9PEZI</name>
<feature type="region of interest" description="Disordered" evidence="1">
    <location>
        <begin position="400"/>
        <end position="444"/>
    </location>
</feature>
<feature type="compositionally biased region" description="Basic and acidic residues" evidence="1">
    <location>
        <begin position="412"/>
        <end position="427"/>
    </location>
</feature>
<organism evidence="2 3">
    <name type="scientific">Lasiosphaeria hispida</name>
    <dbReference type="NCBI Taxonomy" id="260671"/>
    <lineage>
        <taxon>Eukaryota</taxon>
        <taxon>Fungi</taxon>
        <taxon>Dikarya</taxon>
        <taxon>Ascomycota</taxon>
        <taxon>Pezizomycotina</taxon>
        <taxon>Sordariomycetes</taxon>
        <taxon>Sordariomycetidae</taxon>
        <taxon>Sordariales</taxon>
        <taxon>Lasiosphaeriaceae</taxon>
        <taxon>Lasiosphaeria</taxon>
    </lineage>
</organism>
<protein>
    <submittedName>
        <fullName evidence="2">Uncharacterized protein</fullName>
    </submittedName>
</protein>
<feature type="region of interest" description="Disordered" evidence="1">
    <location>
        <begin position="253"/>
        <end position="274"/>
    </location>
</feature>
<dbReference type="Proteomes" id="UP001275084">
    <property type="component" value="Unassembled WGS sequence"/>
</dbReference>
<evidence type="ECO:0000313" key="3">
    <source>
        <dbReference type="Proteomes" id="UP001275084"/>
    </source>
</evidence>
<proteinExistence type="predicted"/>